<dbReference type="GO" id="GO:0004806">
    <property type="term" value="F:triacylglycerol lipase activity"/>
    <property type="evidence" value="ECO:0007669"/>
    <property type="project" value="UniProtKB-EC"/>
</dbReference>
<comment type="caution">
    <text evidence="7">The sequence shown here is derived from an EMBL/GenBank/DDBJ whole genome shotgun (WGS) entry which is preliminary data.</text>
</comment>
<dbReference type="GO" id="GO:0005789">
    <property type="term" value="C:endoplasmic reticulum membrane"/>
    <property type="evidence" value="ECO:0007669"/>
    <property type="project" value="UniProtKB-SubCell"/>
</dbReference>
<dbReference type="EC" id="3.1.1.3" evidence="1"/>
<reference evidence="7 8" key="1">
    <citation type="submission" date="2017-12" db="EMBL/GenBank/DDBJ databases">
        <title>Genome Sequence of the Amphotericin B-resistant Candida duobushaemulonii strain, B09383.</title>
        <authorList>
            <person name="Chow N.A."/>
            <person name="Gade L."/>
            <person name="Batra D."/>
            <person name="Rowe L.A."/>
            <person name="Loparev V.N."/>
            <person name="Litvintseva A.P."/>
        </authorList>
    </citation>
    <scope>NUCLEOTIDE SEQUENCE [LARGE SCALE GENOMIC DNA]</scope>
    <source>
        <strain evidence="7 8">B09383</strain>
    </source>
</reference>
<keyword evidence="4" id="KW-0256">Endoplasmic reticulum</keyword>
<evidence type="ECO:0000313" key="8">
    <source>
        <dbReference type="Proteomes" id="UP000244406"/>
    </source>
</evidence>
<gene>
    <name evidence="7" type="ORF">CXQ87_003207</name>
</gene>
<dbReference type="Pfam" id="PF01764">
    <property type="entry name" value="Lipase_3"/>
    <property type="match status" value="1"/>
</dbReference>
<dbReference type="RefSeq" id="XP_025336308.1">
    <property type="nucleotide sequence ID" value="XM_025481690.1"/>
</dbReference>
<comment type="subcellular location">
    <subcellularLocation>
        <location evidence="4">Endoplasmic reticulum membrane</location>
    </subcellularLocation>
    <subcellularLocation>
        <location evidence="4">Nucleus membrane</location>
    </subcellularLocation>
</comment>
<keyword evidence="8" id="KW-1185">Reference proteome</keyword>
<dbReference type="InterPro" id="IPR051299">
    <property type="entry name" value="AB_hydrolase_lip/est"/>
</dbReference>
<dbReference type="EMBL" id="PKFP01000003">
    <property type="protein sequence ID" value="PVH15368.1"/>
    <property type="molecule type" value="Genomic_DNA"/>
</dbReference>
<accession>A0A2V1ABP7</accession>
<sequence>MIVLFFFFNFVAAGFFLEHETPEKLTTEVILSQCAHRALEDVIEECASGGVEGLSPNMRKRSAVSLSICEFQDAGVDYPDSCKSLQSDAEFHQCVQDLRKTSQFWTTYSGNYRKIKTICHEEAMPFFKEHVLNLFNNITRDYAAFYEASYERSRDVEEHQKEVHSYFSILFEEFKSMIARASRERKEWETDAAIFRERMLNMFDEIQQHAETTANGTHAKLHLMSEKASSSLEVAQAQHDREAEMFAEVSMRWVDLQTTVFNDMYSIVSTIRSLKDSISDMESKESGLHGLLDSNLQLSTEFHHRIRGIEFDFEQYFELQGTRLSSMIDEAINNLNSHFEYSISQIEDRHLALEQNIEEFDGLMVSSKSQLEGHFSDLHGQINSLIVEFKSSMLFPPALTPDTSDVNTPQPIDPIIHRNMFTYAHLIDISYCIDKFHKIDDPFDCALDCSKRFPNMTLVHQWYFDDAVCGYIATTYSDIFNYEKPSISSNRKKTIVVSLRGTRSLNDVLADIRVDMVPYRNLHKHLPYCGEKCKIHEGFAAYYENTLQAIHKKLKKELTSASTEDYELVIVGHSMGGSVALLLALHFLDLGFDKLSLVTMGQPLVGNSDFTTWADYVLGSYLPVNHGSYDRKFLRVIHKGDLVTQVPSTSSNFLDEFTQFQNQIYVNVTGSETHPSNSEVVNCFSGTNPHCITDDFGRPNTGSIIFRNYYEAHNTYFRKIGLCGLRMHDHLPFGIM</sequence>
<dbReference type="PANTHER" id="PTHR46640:SF1">
    <property type="entry name" value="FUNGAL LIPASE-LIKE DOMAIN-CONTAINING PROTEIN-RELATED"/>
    <property type="match status" value="1"/>
</dbReference>
<evidence type="ECO:0000256" key="3">
    <source>
        <dbReference type="ARBA" id="ARBA00022801"/>
    </source>
</evidence>
<proteinExistence type="inferred from homology"/>
<name>A0A2V1ABP7_9ASCO</name>
<organism evidence="7 8">
    <name type="scientific">Candidozyma duobushaemuli</name>
    <dbReference type="NCBI Taxonomy" id="1231522"/>
    <lineage>
        <taxon>Eukaryota</taxon>
        <taxon>Fungi</taxon>
        <taxon>Dikarya</taxon>
        <taxon>Ascomycota</taxon>
        <taxon>Saccharomycotina</taxon>
        <taxon>Pichiomycetes</taxon>
        <taxon>Metschnikowiaceae</taxon>
        <taxon>Candidozyma</taxon>
    </lineage>
</organism>
<dbReference type="PANTHER" id="PTHR46640">
    <property type="entry name" value="TRIACYLGLYCEROL LIPASE, PUTATIVE (AFU_ORTHOLOGUE AFUA_6G06510)-RELATED"/>
    <property type="match status" value="1"/>
</dbReference>
<evidence type="ECO:0000256" key="1">
    <source>
        <dbReference type="ARBA" id="ARBA00013279"/>
    </source>
</evidence>
<dbReference type="VEuPathDB" id="FungiDB:CXQ87_003207"/>
<feature type="coiled-coil region" evidence="5">
    <location>
        <begin position="171"/>
        <end position="198"/>
    </location>
</feature>
<dbReference type="GO" id="GO:0031965">
    <property type="term" value="C:nuclear membrane"/>
    <property type="evidence" value="ECO:0007669"/>
    <property type="project" value="UniProtKB-SubCell"/>
</dbReference>
<dbReference type="Pfam" id="PF04163">
    <property type="entry name" value="Tht1"/>
    <property type="match status" value="1"/>
</dbReference>
<keyword evidence="3" id="KW-0378">Hydrolase</keyword>
<evidence type="ECO:0000256" key="4">
    <source>
        <dbReference type="RuleBase" id="RU368082"/>
    </source>
</evidence>
<evidence type="ECO:0000256" key="5">
    <source>
        <dbReference type="SAM" id="Coils"/>
    </source>
</evidence>
<dbReference type="GO" id="GO:0000742">
    <property type="term" value="P:karyogamy involved in conjugation with cellular fusion"/>
    <property type="evidence" value="ECO:0007669"/>
    <property type="project" value="UniProtKB-UniRule"/>
</dbReference>
<dbReference type="GeneID" id="37003207"/>
<dbReference type="GO" id="GO:0006629">
    <property type="term" value="P:lipid metabolic process"/>
    <property type="evidence" value="ECO:0007669"/>
    <property type="project" value="InterPro"/>
</dbReference>
<dbReference type="GO" id="GO:0048288">
    <property type="term" value="P:nuclear membrane fusion involved in karyogamy"/>
    <property type="evidence" value="ECO:0007669"/>
    <property type="project" value="UniProtKB-UniRule"/>
</dbReference>
<dbReference type="InterPro" id="IPR007292">
    <property type="entry name" value="Nuclear_fusion_Kar5"/>
</dbReference>
<comment type="function">
    <text evidence="4">Required for nuclear membrane fusion during karyogamy.</text>
</comment>
<dbReference type="Proteomes" id="UP000244406">
    <property type="component" value="Unassembled WGS sequence"/>
</dbReference>
<keyword evidence="5" id="KW-0175">Coiled coil</keyword>
<dbReference type="CDD" id="cd00519">
    <property type="entry name" value="Lipase_3"/>
    <property type="match status" value="1"/>
</dbReference>
<dbReference type="SUPFAM" id="SSF53474">
    <property type="entry name" value="alpha/beta-Hydrolases"/>
    <property type="match status" value="1"/>
</dbReference>
<dbReference type="Gene3D" id="3.40.50.1820">
    <property type="entry name" value="alpha/beta hydrolase"/>
    <property type="match status" value="1"/>
</dbReference>
<feature type="domain" description="Fungal lipase-type" evidence="6">
    <location>
        <begin position="496"/>
        <end position="649"/>
    </location>
</feature>
<dbReference type="InterPro" id="IPR029058">
    <property type="entry name" value="AB_hydrolase_fold"/>
</dbReference>
<comment type="similarity">
    <text evidence="4">Belongs to the KAR5 family.</text>
</comment>
<evidence type="ECO:0000313" key="7">
    <source>
        <dbReference type="EMBL" id="PVH15368.1"/>
    </source>
</evidence>
<keyword evidence="2 4" id="KW-0732">Signal</keyword>
<evidence type="ECO:0000259" key="6">
    <source>
        <dbReference type="Pfam" id="PF01764"/>
    </source>
</evidence>
<keyword evidence="4" id="KW-0539">Nucleus</keyword>
<evidence type="ECO:0000256" key="2">
    <source>
        <dbReference type="ARBA" id="ARBA00022729"/>
    </source>
</evidence>
<keyword evidence="4" id="KW-0415">Karyogamy</keyword>
<protein>
    <recommendedName>
        <fullName evidence="1">triacylglycerol lipase</fullName>
        <ecNumber evidence="1">3.1.1.3</ecNumber>
    </recommendedName>
</protein>
<dbReference type="InterPro" id="IPR002921">
    <property type="entry name" value="Fungal_lipase-type"/>
</dbReference>
<dbReference type="AlphaFoldDB" id="A0A2V1ABP7"/>